<dbReference type="InterPro" id="IPR020846">
    <property type="entry name" value="MFS_dom"/>
</dbReference>
<dbReference type="SUPFAM" id="SSF103473">
    <property type="entry name" value="MFS general substrate transporter"/>
    <property type="match status" value="1"/>
</dbReference>
<organism evidence="9 10">
    <name type="scientific">Paenibacillus vortex V453</name>
    <dbReference type="NCBI Taxonomy" id="715225"/>
    <lineage>
        <taxon>Bacteria</taxon>
        <taxon>Bacillati</taxon>
        <taxon>Bacillota</taxon>
        <taxon>Bacilli</taxon>
        <taxon>Bacillales</taxon>
        <taxon>Paenibacillaceae</taxon>
        <taxon>Paenibacillus</taxon>
    </lineage>
</organism>
<evidence type="ECO:0000313" key="10">
    <source>
        <dbReference type="Proteomes" id="UP000003094"/>
    </source>
</evidence>
<dbReference type="InterPro" id="IPR011701">
    <property type="entry name" value="MFS"/>
</dbReference>
<dbReference type="AlphaFoldDB" id="A0A2R9T0F9"/>
<dbReference type="GO" id="GO:0005886">
    <property type="term" value="C:plasma membrane"/>
    <property type="evidence" value="ECO:0007669"/>
    <property type="project" value="UniProtKB-SubCell"/>
</dbReference>
<evidence type="ECO:0000256" key="4">
    <source>
        <dbReference type="ARBA" id="ARBA00022989"/>
    </source>
</evidence>
<proteinExistence type="predicted"/>
<keyword evidence="2" id="KW-0813">Transport</keyword>
<keyword evidence="4 7" id="KW-1133">Transmembrane helix</keyword>
<dbReference type="Gene3D" id="1.20.1250.20">
    <property type="entry name" value="MFS general substrate transporter like domains"/>
    <property type="match status" value="2"/>
</dbReference>
<feature type="transmembrane region" description="Helical" evidence="7">
    <location>
        <begin position="327"/>
        <end position="353"/>
    </location>
</feature>
<feature type="domain" description="Major facilitator superfamily (MFS) profile" evidence="8">
    <location>
        <begin position="12"/>
        <end position="421"/>
    </location>
</feature>
<dbReference type="PANTHER" id="PTHR23528">
    <property type="match status" value="1"/>
</dbReference>
<keyword evidence="10" id="KW-1185">Reference proteome</keyword>
<reference evidence="9 10" key="1">
    <citation type="journal article" date="2010" name="BMC Genomics">
        <title>Genome sequence of the pattern forming Paenibacillus vortex bacterium reveals potential for thriving in complex environments.</title>
        <authorList>
            <person name="Sirota-Madi A."/>
            <person name="Olender T."/>
            <person name="Helman Y."/>
            <person name="Ingham C."/>
            <person name="Brainis I."/>
            <person name="Roth D."/>
            <person name="Hagi E."/>
            <person name="Brodsky L."/>
            <person name="Leshkowitz D."/>
            <person name="Galatenko V."/>
            <person name="Nikolaev V."/>
            <person name="Mugasimangalam R.C."/>
            <person name="Bransburg-Zabary S."/>
            <person name="Gutnick D.L."/>
            <person name="Lancet D."/>
            <person name="Ben-Jacob E."/>
        </authorList>
    </citation>
    <scope>NUCLEOTIDE SEQUENCE [LARGE SCALE GENOMIC DNA]</scope>
    <source>
        <strain evidence="9 10">V453</strain>
    </source>
</reference>
<protein>
    <submittedName>
        <fullName evidence="9">Major facilitator transporter</fullName>
    </submittedName>
</protein>
<feature type="transmembrane region" description="Helical" evidence="7">
    <location>
        <begin position="113"/>
        <end position="137"/>
    </location>
</feature>
<accession>A0A2R9T0F9</accession>
<feature type="transmembrane region" description="Helical" evidence="7">
    <location>
        <begin position="90"/>
        <end position="107"/>
    </location>
</feature>
<dbReference type="GO" id="GO:0022857">
    <property type="term" value="F:transmembrane transporter activity"/>
    <property type="evidence" value="ECO:0007669"/>
    <property type="project" value="InterPro"/>
</dbReference>
<feature type="transmembrane region" description="Helical" evidence="7">
    <location>
        <begin position="21"/>
        <end position="42"/>
    </location>
</feature>
<evidence type="ECO:0000256" key="3">
    <source>
        <dbReference type="ARBA" id="ARBA00022692"/>
    </source>
</evidence>
<dbReference type="PROSITE" id="PS51257">
    <property type="entry name" value="PROKAR_LIPOPROTEIN"/>
    <property type="match status" value="1"/>
</dbReference>
<feature type="transmembrane region" description="Helical" evidence="7">
    <location>
        <begin position="231"/>
        <end position="257"/>
    </location>
</feature>
<feature type="transmembrane region" description="Helical" evidence="7">
    <location>
        <begin position="149"/>
        <end position="171"/>
    </location>
</feature>
<dbReference type="EMBL" id="ADHJ01000009">
    <property type="protein sequence ID" value="EFU43010.1"/>
    <property type="molecule type" value="Genomic_DNA"/>
</dbReference>
<dbReference type="Pfam" id="PF07690">
    <property type="entry name" value="MFS_1"/>
    <property type="match status" value="2"/>
</dbReference>
<feature type="transmembrane region" description="Helical" evidence="7">
    <location>
        <begin position="365"/>
        <end position="385"/>
    </location>
</feature>
<evidence type="ECO:0000256" key="5">
    <source>
        <dbReference type="ARBA" id="ARBA00023136"/>
    </source>
</evidence>
<dbReference type="PROSITE" id="PS50850">
    <property type="entry name" value="MFS"/>
    <property type="match status" value="1"/>
</dbReference>
<evidence type="ECO:0000256" key="1">
    <source>
        <dbReference type="ARBA" id="ARBA00004651"/>
    </source>
</evidence>
<dbReference type="CDD" id="cd06174">
    <property type="entry name" value="MFS"/>
    <property type="match status" value="1"/>
</dbReference>
<dbReference type="InterPro" id="IPR036259">
    <property type="entry name" value="MFS_trans_sf"/>
</dbReference>
<dbReference type="Proteomes" id="UP000003094">
    <property type="component" value="Unassembled WGS sequence"/>
</dbReference>
<feature type="transmembrane region" description="Helical" evidence="7">
    <location>
        <begin position="54"/>
        <end position="78"/>
    </location>
</feature>
<comment type="caution">
    <text evidence="9">The sequence shown here is derived from an EMBL/GenBank/DDBJ whole genome shotgun (WGS) entry which is preliminary data.</text>
</comment>
<keyword evidence="3 7" id="KW-0812">Transmembrane</keyword>
<name>A0A2R9T0F9_9BACL</name>
<evidence type="ECO:0000256" key="6">
    <source>
        <dbReference type="SAM" id="MobiDB-lite"/>
    </source>
</evidence>
<feature type="transmembrane region" description="Helical" evidence="7">
    <location>
        <begin position="303"/>
        <end position="321"/>
    </location>
</feature>
<feature type="region of interest" description="Disordered" evidence="6">
    <location>
        <begin position="425"/>
        <end position="444"/>
    </location>
</feature>
<sequence length="444" mass="48125">MAEAKVKGQVQTSFGRLTFGIMLGYGCMMLALMTPATLLLTFKMIEIDPNGYTSSYGLVAGIGAFFALIGNPLGGAISDRTNLSFGRRRTWILIGPLFGCASLLMIGMTSSLWLIIIGWAIAQLFFNFGMAAYTALIPDQVKQEKQGTVSGLLGLVLPVAIAVGMVMMTFLTDVSSAAKWTLLAVIGVVGPVLSLFLIQEGKVDIVHKQQEKIPFGEKLSKVYPSPRRYPAFTWAVISKFLLMMGYCSSLYFTVMLVNRMGYTEAQATASVATGEHHLQWWRLAVTSIFGGMLSDKFRKQKPFLYMSAFIMILATLVFAFVPNYLAYVIASAVLGLGYGCFSAVDMALVARILPRKEDSAKDFGIMNVANALPQSIVPAIAPFLLGAGTMMGIGDWTFFYIALSVFMMIGMISIKPLPEIGEPVATEGDMNPSPDLTAPSVQNV</sequence>
<evidence type="ECO:0000256" key="7">
    <source>
        <dbReference type="SAM" id="Phobius"/>
    </source>
</evidence>
<dbReference type="PANTHER" id="PTHR23528:SF1">
    <property type="entry name" value="MAJOR FACILITATOR SUPERFAMILY (MFS) PROFILE DOMAIN-CONTAINING PROTEIN"/>
    <property type="match status" value="1"/>
</dbReference>
<keyword evidence="5 7" id="KW-0472">Membrane</keyword>
<comment type="subcellular location">
    <subcellularLocation>
        <location evidence="1">Cell membrane</location>
        <topology evidence="1">Multi-pass membrane protein</topology>
    </subcellularLocation>
</comment>
<evidence type="ECO:0000259" key="8">
    <source>
        <dbReference type="PROSITE" id="PS50850"/>
    </source>
</evidence>
<feature type="transmembrane region" description="Helical" evidence="7">
    <location>
        <begin position="397"/>
        <end position="414"/>
    </location>
</feature>
<feature type="transmembrane region" description="Helical" evidence="7">
    <location>
        <begin position="177"/>
        <end position="198"/>
    </location>
</feature>
<dbReference type="KEGG" id="pvo:PVOR_04548"/>
<dbReference type="RefSeq" id="WP_006207814.1">
    <property type="nucleotide sequence ID" value="NZ_ADHJ01000009.1"/>
</dbReference>
<evidence type="ECO:0000313" key="9">
    <source>
        <dbReference type="EMBL" id="EFU43010.1"/>
    </source>
</evidence>
<gene>
    <name evidence="9" type="ORF">PVOR_04548</name>
</gene>
<evidence type="ECO:0000256" key="2">
    <source>
        <dbReference type="ARBA" id="ARBA00022448"/>
    </source>
</evidence>